<evidence type="ECO:0000256" key="1">
    <source>
        <dbReference type="SAM" id="Phobius"/>
    </source>
</evidence>
<protein>
    <recommendedName>
        <fullName evidence="2">DUF4328 domain-containing protein</fullName>
    </recommendedName>
</protein>
<name>A0A2N0AHW1_9LEPT</name>
<dbReference type="Pfam" id="PF14219">
    <property type="entry name" value="DUF4328"/>
    <property type="match status" value="1"/>
</dbReference>
<feature type="transmembrane region" description="Helical" evidence="1">
    <location>
        <begin position="141"/>
        <end position="162"/>
    </location>
</feature>
<reference evidence="3 4" key="1">
    <citation type="submission" date="2017-07" db="EMBL/GenBank/DDBJ databases">
        <title>Leptospira spp. isolated from tropical soils.</title>
        <authorList>
            <person name="Thibeaux R."/>
            <person name="Iraola G."/>
            <person name="Ferres I."/>
            <person name="Bierque E."/>
            <person name="Girault D."/>
            <person name="Soupe-Gilbert M.-E."/>
            <person name="Picardeau M."/>
            <person name="Goarant C."/>
        </authorList>
    </citation>
    <scope>NUCLEOTIDE SEQUENCE [LARGE SCALE GENOMIC DNA]</scope>
    <source>
        <strain evidence="3 4">FH2-B-A1</strain>
    </source>
</reference>
<accession>A0A2N0AHW1</accession>
<dbReference type="Proteomes" id="UP000232145">
    <property type="component" value="Unassembled WGS sequence"/>
</dbReference>
<dbReference type="EMBL" id="NPDX01000004">
    <property type="protein sequence ID" value="PJZ83831.1"/>
    <property type="molecule type" value="Genomic_DNA"/>
</dbReference>
<dbReference type="RefSeq" id="WP_100744363.1">
    <property type="nucleotide sequence ID" value="NZ_NPDW01000002.1"/>
</dbReference>
<keyword evidence="1" id="KW-0812">Transmembrane</keyword>
<keyword evidence="1" id="KW-1133">Transmembrane helix</keyword>
<feature type="transmembrane region" description="Helical" evidence="1">
    <location>
        <begin position="101"/>
        <end position="120"/>
    </location>
</feature>
<gene>
    <name evidence="3" type="ORF">CH364_13760</name>
</gene>
<dbReference type="InterPro" id="IPR025565">
    <property type="entry name" value="DUF4328"/>
</dbReference>
<organism evidence="3 4">
    <name type="scientific">Leptospira harrisiae</name>
    <dbReference type="NCBI Taxonomy" id="2023189"/>
    <lineage>
        <taxon>Bacteria</taxon>
        <taxon>Pseudomonadati</taxon>
        <taxon>Spirochaetota</taxon>
        <taxon>Spirochaetia</taxon>
        <taxon>Leptospirales</taxon>
        <taxon>Leptospiraceae</taxon>
        <taxon>Leptospira</taxon>
    </lineage>
</organism>
<keyword evidence="1" id="KW-0472">Membrane</keyword>
<feature type="transmembrane region" description="Helical" evidence="1">
    <location>
        <begin position="61"/>
        <end position="81"/>
    </location>
</feature>
<evidence type="ECO:0000313" key="3">
    <source>
        <dbReference type="EMBL" id="PJZ83831.1"/>
    </source>
</evidence>
<feature type="transmembrane region" description="Helical" evidence="1">
    <location>
        <begin position="182"/>
        <end position="202"/>
    </location>
</feature>
<proteinExistence type="predicted"/>
<feature type="domain" description="DUF4328" evidence="2">
    <location>
        <begin position="59"/>
        <end position="204"/>
    </location>
</feature>
<evidence type="ECO:0000313" key="4">
    <source>
        <dbReference type="Proteomes" id="UP000232145"/>
    </source>
</evidence>
<dbReference type="OrthoDB" id="345551at2"/>
<comment type="caution">
    <text evidence="3">The sequence shown here is derived from an EMBL/GenBank/DDBJ whole genome shotgun (WGS) entry which is preliminary data.</text>
</comment>
<dbReference type="AlphaFoldDB" id="A0A2N0AHW1"/>
<feature type="transmembrane region" description="Helical" evidence="1">
    <location>
        <begin position="12"/>
        <end position="30"/>
    </location>
</feature>
<evidence type="ECO:0000259" key="2">
    <source>
        <dbReference type="Pfam" id="PF14219"/>
    </source>
</evidence>
<keyword evidence="4" id="KW-1185">Reference proteome</keyword>
<sequence length="220" mass="25490">MKNIKITSATIIMVIISMLILIDLASISIYYKKYSYYLAINSSGVISETILFSYNHAIQILSFVYLLGYVICGMFFIYWLTNAYLNLKLVFPELTGTNSQILLSWFIPIVSFYRPYLIMIDLFTYSDRLIQENVETKKMNLNLLIVHIWWPLWLVEKMFYLIVSKFDPDLFSIKGNVNLNQFQMLGCIISVALSLVTIGMIYKYSKVALLLGSVIEKKTN</sequence>